<dbReference type="Gene3D" id="3.20.20.10">
    <property type="entry name" value="Alanine racemase"/>
    <property type="match status" value="1"/>
</dbReference>
<dbReference type="InterPro" id="IPR011078">
    <property type="entry name" value="PyrdxlP_homeostasis"/>
</dbReference>
<comment type="caution">
    <text evidence="6">The sequence shown here is derived from an EMBL/GenBank/DDBJ whole genome shotgun (WGS) entry which is preliminary data.</text>
</comment>
<proteinExistence type="inferred from homology"/>
<dbReference type="PROSITE" id="PS01211">
    <property type="entry name" value="UPF0001"/>
    <property type="match status" value="1"/>
</dbReference>
<comment type="cofactor">
    <cofactor evidence="3">
        <name>pyridoxal 5'-phosphate</name>
        <dbReference type="ChEBI" id="CHEBI:597326"/>
    </cofactor>
</comment>
<evidence type="ECO:0000256" key="2">
    <source>
        <dbReference type="HAMAP-Rule" id="MF_02087"/>
    </source>
</evidence>
<evidence type="ECO:0000256" key="3">
    <source>
        <dbReference type="PIRSR" id="PIRSR004848-1"/>
    </source>
</evidence>
<organism evidence="6 7">
    <name type="scientific">Amphritea opalescens</name>
    <dbReference type="NCBI Taxonomy" id="2490544"/>
    <lineage>
        <taxon>Bacteria</taxon>
        <taxon>Pseudomonadati</taxon>
        <taxon>Pseudomonadota</taxon>
        <taxon>Gammaproteobacteria</taxon>
        <taxon>Oceanospirillales</taxon>
        <taxon>Oceanospirillaceae</taxon>
        <taxon>Amphritea</taxon>
    </lineage>
</organism>
<evidence type="ECO:0000259" key="5">
    <source>
        <dbReference type="Pfam" id="PF01168"/>
    </source>
</evidence>
<evidence type="ECO:0000313" key="7">
    <source>
        <dbReference type="Proteomes" id="UP000283087"/>
    </source>
</evidence>
<dbReference type="RefSeq" id="WP_126157155.1">
    <property type="nucleotide sequence ID" value="NZ_RQXW01000002.1"/>
</dbReference>
<feature type="domain" description="Alanine racemase N-terminal" evidence="5">
    <location>
        <begin position="8"/>
        <end position="228"/>
    </location>
</feature>
<comment type="function">
    <text evidence="2">Pyridoxal 5'-phosphate (PLP)-binding protein, which is involved in PLP homeostasis.</text>
</comment>
<evidence type="ECO:0000256" key="4">
    <source>
        <dbReference type="RuleBase" id="RU004514"/>
    </source>
</evidence>
<evidence type="ECO:0000256" key="1">
    <source>
        <dbReference type="ARBA" id="ARBA00022898"/>
    </source>
</evidence>
<dbReference type="InterPro" id="IPR001608">
    <property type="entry name" value="Ala_racemase_N"/>
</dbReference>
<name>A0A430KUL9_9GAMM</name>
<dbReference type="HAMAP" id="MF_02087">
    <property type="entry name" value="PLP_homeostasis"/>
    <property type="match status" value="1"/>
</dbReference>
<reference evidence="6 7" key="1">
    <citation type="submission" date="2018-11" db="EMBL/GenBank/DDBJ databases">
        <title>The draft genome sequence of Amphritea opalescens ANRC-JH13T.</title>
        <authorList>
            <person name="Fang Z."/>
            <person name="Zhang Y."/>
            <person name="Han X."/>
        </authorList>
    </citation>
    <scope>NUCLEOTIDE SEQUENCE [LARGE SCALE GENOMIC DNA]</scope>
    <source>
        <strain evidence="6 7">ANRC-JH13</strain>
    </source>
</reference>
<dbReference type="AlphaFoldDB" id="A0A430KUL9"/>
<feature type="modified residue" description="N6-(pyridoxal phosphate)lysine" evidence="2 3">
    <location>
        <position position="36"/>
    </location>
</feature>
<dbReference type="PANTHER" id="PTHR10146">
    <property type="entry name" value="PROLINE SYNTHETASE CO-TRANSCRIBED BACTERIAL HOMOLOG PROTEIN"/>
    <property type="match status" value="1"/>
</dbReference>
<dbReference type="Proteomes" id="UP000283087">
    <property type="component" value="Unassembled WGS sequence"/>
</dbReference>
<gene>
    <name evidence="6" type="ORF">EH243_03000</name>
</gene>
<sequence length="232" mass="25791">MTQITDRLDQLRTQIAAAAEQAQRPSHSIKLLAVSKTRPADELRQAWSDGQRDFGENYLQEALDKIDALRDLDICWHFIGPIQSNKTRPIAENFSWVHSVDRFKVAQRLNDQRPAGTPPLNICLQVNISEEASKSGVLPSELVALATQVATLENIHLRGLMAIPASSDDPERQRAPFAQMRELLTRLQQLLPNAPLDTLSMGMSSDMEAAILEGATMVRIGTALFGPRDYSH</sequence>
<dbReference type="PIRSF" id="PIRSF004848">
    <property type="entry name" value="YBL036c_PLPDEIII"/>
    <property type="match status" value="1"/>
</dbReference>
<dbReference type="OrthoDB" id="9804072at2"/>
<dbReference type="EMBL" id="RQXW01000002">
    <property type="protein sequence ID" value="RTE67187.1"/>
    <property type="molecule type" value="Genomic_DNA"/>
</dbReference>
<keyword evidence="7" id="KW-1185">Reference proteome</keyword>
<dbReference type="PANTHER" id="PTHR10146:SF14">
    <property type="entry name" value="PYRIDOXAL PHOSPHATE HOMEOSTASIS PROTEIN"/>
    <property type="match status" value="1"/>
</dbReference>
<dbReference type="GO" id="GO:0030170">
    <property type="term" value="F:pyridoxal phosphate binding"/>
    <property type="evidence" value="ECO:0007669"/>
    <property type="project" value="UniProtKB-UniRule"/>
</dbReference>
<keyword evidence="1 2" id="KW-0663">Pyridoxal phosphate</keyword>
<dbReference type="FunFam" id="3.20.20.10:FF:000018">
    <property type="entry name" value="Pyridoxal phosphate homeostasis protein"/>
    <property type="match status" value="1"/>
</dbReference>
<dbReference type="NCBIfam" id="TIGR00044">
    <property type="entry name" value="YggS family pyridoxal phosphate-dependent enzyme"/>
    <property type="match status" value="1"/>
</dbReference>
<protein>
    <recommendedName>
        <fullName evidence="2">Pyridoxal phosphate homeostasis protein</fullName>
        <shortName evidence="2">PLP homeostasis protein</shortName>
    </recommendedName>
</protein>
<accession>A0A430KUL9</accession>
<dbReference type="SUPFAM" id="SSF51419">
    <property type="entry name" value="PLP-binding barrel"/>
    <property type="match status" value="1"/>
</dbReference>
<dbReference type="InterPro" id="IPR029066">
    <property type="entry name" value="PLP-binding_barrel"/>
</dbReference>
<evidence type="ECO:0000313" key="6">
    <source>
        <dbReference type="EMBL" id="RTE67187.1"/>
    </source>
</evidence>
<comment type="similarity">
    <text evidence="2 4">Belongs to the pyridoxal phosphate-binding protein YggS/PROSC family.</text>
</comment>
<dbReference type="Pfam" id="PF01168">
    <property type="entry name" value="Ala_racemase_N"/>
    <property type="match status" value="1"/>
</dbReference>
<dbReference type="CDD" id="cd06824">
    <property type="entry name" value="PLPDE_III_Yggs_like"/>
    <property type="match status" value="1"/>
</dbReference>